<organism evidence="1 2">
    <name type="scientific">Saccharopolyspora ipomoeae</name>
    <dbReference type="NCBI Taxonomy" id="3042027"/>
    <lineage>
        <taxon>Bacteria</taxon>
        <taxon>Bacillati</taxon>
        <taxon>Actinomycetota</taxon>
        <taxon>Actinomycetes</taxon>
        <taxon>Pseudonocardiales</taxon>
        <taxon>Pseudonocardiaceae</taxon>
        <taxon>Saccharopolyspora</taxon>
    </lineage>
</organism>
<accession>A0ABT6PRX6</accession>
<evidence type="ECO:0000313" key="2">
    <source>
        <dbReference type="Proteomes" id="UP001237595"/>
    </source>
</evidence>
<evidence type="ECO:0000313" key="1">
    <source>
        <dbReference type="EMBL" id="MDI2030191.1"/>
    </source>
</evidence>
<reference evidence="1 2" key="1">
    <citation type="submission" date="2023-04" db="EMBL/GenBank/DDBJ databases">
        <title>Draft genome sequence of Saccharopolyspora sp. TS4A08 isolated from sweet potato rhizospheric soil.</title>
        <authorList>
            <person name="Suksaard P."/>
            <person name="Duangmal K."/>
        </authorList>
    </citation>
    <scope>NUCLEOTIDE SEQUENCE [LARGE SCALE GENOMIC DNA]</scope>
    <source>
        <strain evidence="1 2">TS4A08</strain>
    </source>
</reference>
<comment type="caution">
    <text evidence="1">The sequence shown here is derived from an EMBL/GenBank/DDBJ whole genome shotgun (WGS) entry which is preliminary data.</text>
</comment>
<proteinExistence type="predicted"/>
<protein>
    <submittedName>
        <fullName evidence="1">Uncharacterized protein</fullName>
    </submittedName>
</protein>
<sequence length="40" mass="4593">MFDRLGIERDESCESAFDVDPHPYAMNAEKMAAMLDRKTT</sequence>
<name>A0ABT6PRX6_9PSEU</name>
<dbReference type="EMBL" id="JASAOF010000009">
    <property type="protein sequence ID" value="MDI2030191.1"/>
    <property type="molecule type" value="Genomic_DNA"/>
</dbReference>
<gene>
    <name evidence="1" type="ORF">QFW96_16300</name>
</gene>
<dbReference type="RefSeq" id="WP_281456502.1">
    <property type="nucleotide sequence ID" value="NZ_JASAOF010000009.1"/>
</dbReference>
<dbReference type="Proteomes" id="UP001237595">
    <property type="component" value="Unassembled WGS sequence"/>
</dbReference>
<keyword evidence="2" id="KW-1185">Reference proteome</keyword>